<keyword evidence="3" id="KW-1185">Reference proteome</keyword>
<dbReference type="EMBL" id="MU004190">
    <property type="protein sequence ID" value="KAF2494426.1"/>
    <property type="molecule type" value="Genomic_DNA"/>
</dbReference>
<dbReference type="AlphaFoldDB" id="A0A6A6QQJ5"/>
<sequence length="77" mass="8735">MGALLPRYPIRKPRYKTHPICALGGEPNFNPEGEVKGSSPRGRRLDGCKKKKKKKKKTQDPQNPRPRNHPKGTPLRP</sequence>
<name>A0A6A6QQJ5_9PEZI</name>
<protein>
    <submittedName>
        <fullName evidence="2">Uncharacterized protein</fullName>
    </submittedName>
</protein>
<organism evidence="2 3">
    <name type="scientific">Lophium mytilinum</name>
    <dbReference type="NCBI Taxonomy" id="390894"/>
    <lineage>
        <taxon>Eukaryota</taxon>
        <taxon>Fungi</taxon>
        <taxon>Dikarya</taxon>
        <taxon>Ascomycota</taxon>
        <taxon>Pezizomycotina</taxon>
        <taxon>Dothideomycetes</taxon>
        <taxon>Pleosporomycetidae</taxon>
        <taxon>Mytilinidiales</taxon>
        <taxon>Mytilinidiaceae</taxon>
        <taxon>Lophium</taxon>
    </lineage>
</organism>
<evidence type="ECO:0000256" key="1">
    <source>
        <dbReference type="SAM" id="MobiDB-lite"/>
    </source>
</evidence>
<accession>A0A6A6QQJ5</accession>
<reference evidence="2" key="1">
    <citation type="journal article" date="2020" name="Stud. Mycol.">
        <title>101 Dothideomycetes genomes: a test case for predicting lifestyles and emergence of pathogens.</title>
        <authorList>
            <person name="Haridas S."/>
            <person name="Albert R."/>
            <person name="Binder M."/>
            <person name="Bloem J."/>
            <person name="Labutti K."/>
            <person name="Salamov A."/>
            <person name="Andreopoulos B."/>
            <person name="Baker S."/>
            <person name="Barry K."/>
            <person name="Bills G."/>
            <person name="Bluhm B."/>
            <person name="Cannon C."/>
            <person name="Castanera R."/>
            <person name="Culley D."/>
            <person name="Daum C."/>
            <person name="Ezra D."/>
            <person name="Gonzalez J."/>
            <person name="Henrissat B."/>
            <person name="Kuo A."/>
            <person name="Liang C."/>
            <person name="Lipzen A."/>
            <person name="Lutzoni F."/>
            <person name="Magnuson J."/>
            <person name="Mondo S."/>
            <person name="Nolan M."/>
            <person name="Ohm R."/>
            <person name="Pangilinan J."/>
            <person name="Park H.-J."/>
            <person name="Ramirez L."/>
            <person name="Alfaro M."/>
            <person name="Sun H."/>
            <person name="Tritt A."/>
            <person name="Yoshinaga Y."/>
            <person name="Zwiers L.-H."/>
            <person name="Turgeon B."/>
            <person name="Goodwin S."/>
            <person name="Spatafora J."/>
            <person name="Crous P."/>
            <person name="Grigoriev I."/>
        </authorList>
    </citation>
    <scope>NUCLEOTIDE SEQUENCE</scope>
    <source>
        <strain evidence="2">CBS 269.34</strain>
    </source>
</reference>
<dbReference type="Proteomes" id="UP000799750">
    <property type="component" value="Unassembled WGS sequence"/>
</dbReference>
<proteinExistence type="predicted"/>
<feature type="region of interest" description="Disordered" evidence="1">
    <location>
        <begin position="22"/>
        <end position="77"/>
    </location>
</feature>
<evidence type="ECO:0000313" key="3">
    <source>
        <dbReference type="Proteomes" id="UP000799750"/>
    </source>
</evidence>
<evidence type="ECO:0000313" key="2">
    <source>
        <dbReference type="EMBL" id="KAF2494426.1"/>
    </source>
</evidence>
<gene>
    <name evidence="2" type="ORF">BU16DRAFT_40336</name>
</gene>